<dbReference type="Pfam" id="PF00535">
    <property type="entry name" value="Glycos_transf_2"/>
    <property type="match status" value="1"/>
</dbReference>
<dbReference type="InterPro" id="IPR001173">
    <property type="entry name" value="Glyco_trans_2-like"/>
</dbReference>
<reference evidence="3 4" key="1">
    <citation type="journal article" date="2016" name="Nat. Commun.">
        <title>Thousands of microbial genomes shed light on interconnected biogeochemical processes in an aquifer system.</title>
        <authorList>
            <person name="Anantharaman K."/>
            <person name="Brown C.T."/>
            <person name="Hug L.A."/>
            <person name="Sharon I."/>
            <person name="Castelle C.J."/>
            <person name="Probst A.J."/>
            <person name="Thomas B.C."/>
            <person name="Singh A."/>
            <person name="Wilkins M.J."/>
            <person name="Karaoz U."/>
            <person name="Brodie E.L."/>
            <person name="Williams K.H."/>
            <person name="Hubbard S.S."/>
            <person name="Banfield J.F."/>
        </authorList>
    </citation>
    <scope>NUCLEOTIDE SEQUENCE [LARGE SCALE GENOMIC DNA]</scope>
</reference>
<organism evidence="3 4">
    <name type="scientific">Candidatus Gottesmanbacteria bacterium RIFCSPHIGHO2_01_FULL_40_15</name>
    <dbReference type="NCBI Taxonomy" id="1798376"/>
    <lineage>
        <taxon>Bacteria</taxon>
        <taxon>Candidatus Gottesmaniibacteriota</taxon>
    </lineage>
</organism>
<dbReference type="EMBL" id="MFJF01000015">
    <property type="protein sequence ID" value="OGG06443.1"/>
    <property type="molecule type" value="Genomic_DNA"/>
</dbReference>
<evidence type="ECO:0000259" key="2">
    <source>
        <dbReference type="Pfam" id="PF00535"/>
    </source>
</evidence>
<dbReference type="SUPFAM" id="SSF53448">
    <property type="entry name" value="Nucleotide-diphospho-sugar transferases"/>
    <property type="match status" value="1"/>
</dbReference>
<protein>
    <recommendedName>
        <fullName evidence="2">Glycosyltransferase 2-like domain-containing protein</fullName>
    </recommendedName>
</protein>
<dbReference type="CDD" id="cd02511">
    <property type="entry name" value="Beta4Glucosyltransferase"/>
    <property type="match status" value="1"/>
</dbReference>
<name>A0A1F5Z259_9BACT</name>
<feature type="transmembrane region" description="Helical" evidence="1">
    <location>
        <begin position="232"/>
        <end position="251"/>
    </location>
</feature>
<dbReference type="AlphaFoldDB" id="A0A1F5Z259"/>
<evidence type="ECO:0000256" key="1">
    <source>
        <dbReference type="SAM" id="Phobius"/>
    </source>
</evidence>
<accession>A0A1F5Z259</accession>
<dbReference type="PANTHER" id="PTHR43630:SF2">
    <property type="entry name" value="GLYCOSYLTRANSFERASE"/>
    <property type="match status" value="1"/>
</dbReference>
<evidence type="ECO:0000313" key="3">
    <source>
        <dbReference type="EMBL" id="OGG06443.1"/>
    </source>
</evidence>
<gene>
    <name evidence="3" type="ORF">A2777_05690</name>
</gene>
<sequence>MVRLSIAIAVYNEEQNIKRCLDSCAGLADEIVAVDGSSTDNSVAILKSYNARIFIRKNPVNFHINKNLAIDSCRGRWILQLDADEVVSPGLKKEILQIIALPLTHNRQPANGYWIPRKNFILGRFLEKGGQYPDYTLRLYRKGFGRLPGKSVHEQAQVKGPVGNLINPILHYPYPDFSHYLDHFNRYTSIMAIDLKKENIKLTPVVFADYILVKPLTWFFRTYFLNKGFYDGFAGFAFSLFSSLRFTVAYIKYRELFKN</sequence>
<keyword evidence="1" id="KW-0472">Membrane</keyword>
<keyword evidence="1" id="KW-1133">Transmembrane helix</keyword>
<evidence type="ECO:0000313" key="4">
    <source>
        <dbReference type="Proteomes" id="UP000177354"/>
    </source>
</evidence>
<proteinExistence type="predicted"/>
<dbReference type="Gene3D" id="3.90.550.10">
    <property type="entry name" value="Spore Coat Polysaccharide Biosynthesis Protein SpsA, Chain A"/>
    <property type="match status" value="1"/>
</dbReference>
<feature type="domain" description="Glycosyltransferase 2-like" evidence="2">
    <location>
        <begin position="5"/>
        <end position="98"/>
    </location>
</feature>
<dbReference type="PANTHER" id="PTHR43630">
    <property type="entry name" value="POLY-BETA-1,6-N-ACETYL-D-GLUCOSAMINE SYNTHASE"/>
    <property type="match status" value="1"/>
</dbReference>
<dbReference type="InterPro" id="IPR029044">
    <property type="entry name" value="Nucleotide-diphossugar_trans"/>
</dbReference>
<comment type="caution">
    <text evidence="3">The sequence shown here is derived from an EMBL/GenBank/DDBJ whole genome shotgun (WGS) entry which is preliminary data.</text>
</comment>
<keyword evidence="1" id="KW-0812">Transmembrane</keyword>
<dbReference type="Proteomes" id="UP000177354">
    <property type="component" value="Unassembled WGS sequence"/>
</dbReference>